<comment type="similarity">
    <text evidence="2">Belongs to the short-chain dehydrogenases/reductases (SDR) family.</text>
</comment>
<accession>A0A6M2BS11</accession>
<evidence type="ECO:0000256" key="3">
    <source>
        <dbReference type="ARBA" id="ARBA00022450"/>
    </source>
</evidence>
<keyword evidence="11" id="KW-1185">Reference proteome</keyword>
<feature type="domain" description="Ketosynthase family 3 (KS3)" evidence="8">
    <location>
        <begin position="682"/>
        <end position="1125"/>
    </location>
</feature>
<feature type="domain" description="Carrier" evidence="7">
    <location>
        <begin position="2159"/>
        <end position="2240"/>
    </location>
</feature>
<dbReference type="Gene3D" id="3.20.20.70">
    <property type="entry name" value="Aldolase class I"/>
    <property type="match status" value="2"/>
</dbReference>
<dbReference type="Pfam" id="PF08659">
    <property type="entry name" value="KR"/>
    <property type="match status" value="1"/>
</dbReference>
<dbReference type="SMART" id="SM00827">
    <property type="entry name" value="PKS_AT"/>
    <property type="match status" value="1"/>
</dbReference>
<feature type="domain" description="Carrier" evidence="7">
    <location>
        <begin position="1743"/>
        <end position="1827"/>
    </location>
</feature>
<dbReference type="Pfam" id="PF21089">
    <property type="entry name" value="PKS_DH_N"/>
    <property type="match status" value="1"/>
</dbReference>
<dbReference type="InterPro" id="IPR057326">
    <property type="entry name" value="KR_dom"/>
</dbReference>
<evidence type="ECO:0000256" key="6">
    <source>
        <dbReference type="PROSITE-ProRule" id="PRU01363"/>
    </source>
</evidence>
<dbReference type="SUPFAM" id="SSF52151">
    <property type="entry name" value="FabD/lysophospholipase-like"/>
    <property type="match status" value="1"/>
</dbReference>
<feature type="domain" description="PKS/mFAS DH" evidence="9">
    <location>
        <begin position="2785"/>
        <end position="3075"/>
    </location>
</feature>
<protein>
    <submittedName>
        <fullName evidence="10">SDR family NAD(P)-dependent oxidoreductase</fullName>
    </submittedName>
</protein>
<dbReference type="Gene3D" id="3.40.366.10">
    <property type="entry name" value="Malonyl-Coenzyme A Acyl Carrier Protein, domain 2"/>
    <property type="match status" value="1"/>
</dbReference>
<dbReference type="Gene3D" id="3.40.50.720">
    <property type="entry name" value="NAD(P)-binding Rossmann-like Domain"/>
    <property type="match status" value="1"/>
</dbReference>
<organism evidence="10 11">
    <name type="scientific">Solimonas terrae</name>
    <dbReference type="NCBI Taxonomy" id="1396819"/>
    <lineage>
        <taxon>Bacteria</taxon>
        <taxon>Pseudomonadati</taxon>
        <taxon>Pseudomonadota</taxon>
        <taxon>Gammaproteobacteria</taxon>
        <taxon>Nevskiales</taxon>
        <taxon>Nevskiaceae</taxon>
        <taxon>Solimonas</taxon>
    </lineage>
</organism>
<dbReference type="InterPro" id="IPR052568">
    <property type="entry name" value="PKS-FAS_Synthase"/>
</dbReference>
<sequence>MKISHSSPSFDVIGLQAADLPHAGLVAALARSGGLGLLDLEFVADAELAARNFAQLCTNADARLGLRVTPGSTKLGKQLLAAAGARELTVVLAGTDNYKKLRKDVGLRAGDSAWAEITDPAQLTAAASCDGLVARGHESGGWVGEYTSYILLQKLSGRTELPIVVQGGVGVHSTAACRVAGAAGVMLDDQMLLLAESPLPLALQNEFARLNGSETRLFGELLDHSCRVYNRPGSAALKTAEEDNRQAEGGLLALDDWQAKVAGMMSWAGGSERLFPLGQGIGLAAAFRKRYGSVARLVQAIRRASRQQIEQAASLRFIDENGALAASHGTRFPLAQGPMTRVSDSPDFAVEVAKGGALPFLALALMRGPQVREMLEQTRDRIGDRPWGVGMLGFIPHSLREEQCAEIWKCQPPFALIAGGRPDQAAEFEKRGIKTYIHAPAPALLKMYLEQGARRFVFEGRECGGHIGPLASFTLWEEMIDVLLEHVKPGDEKDIHVLFAGGVHDARSGAMVAAMTAPLAARGMKVGALMGTAYLFTEEIVSTGAIVNGFQEQAIACARTKNLETGPGHATRCADTGFAAEFFDKRRELIRAGRSAEEIRDELEDLNLGRLRVASKGVNRDGEGKIVEIDARTQLSDGMYMIGQVATLRDARVSIETLHGDVCHGAQQMLAPATVEPRAETPSDVAIVGIGVVLPKADTAEDYWNNLLNKVSVIREVPESRWDWKLFFDQNRKVRDKVYSRWGGFLEEIHFDPTRFGIPPKSMKSIDPMQLLALEGASRALDDAGYAKGGFDRETTSVILGASGGAGELGLQYGLRAELPRFVENINEEVWERLPEWTEESFAGVLPNVAAGRISNRLDFGGINLTIDAACASSLAAISMAVNELESGRSSMVLAGGFDTTQSIYGFTTFAKTQALSPSGKPKTFDQGADGIAISEGTAIVVLKRLADAERDGDRIYAVIKSAAGSSDGKALGLTAPRSEGQVRALNRAYGKAGFSPATLGLVEAHGTGTAVGDRAEAQTITRALAAENAEPASVALGSVKTLLGHTKAAAGVAGMAKVALALYHRVLPAHAGVEKPIDTLADPKSAAYLLKEPRPWLAHPQYPRRAGASAFGFGGTNFHVVLEEHAASNGASGAQRWPHELCLFRAADKAALGRELQALRGKLGDGHRVPLAELACALARKAEAQVGKPVALAIVCSDTKALARDLDAALAHLQAGGDKPLPPHVRLSTAVPATAPAIAFLFPGQGAQHLNMGREVGLFIDEVREALEFADRQLGDALPRRLSTLMMPAAAFDDASETAQTHALTNTRVAQPAIGALSMGYLQFARRLGLEPVATAGHSYGEYTALLAAGVIDAETFMQLSAVRGAAMADASQTSEAGAMVAVQARREVVAAQIAGFAGISIANHNAPEQCVVSGPKAQIEQAAQKLSAAGMRTVMLPVSGAFHTQLVAPAKAALTTAIKAAQFGEGRCAVYSNQTAQRYPATATAIRSLLDQHMLSPVEFVAEIEAMHASGSRLFLELGPKGIVSNMARQTLAGKEATAISLDANGGGMRGLLMGLAELFVAGAAWQPSALFARRDLALLDDAQFDELSKPLVVPKHMWLLSGGCARPIADPLLRSGSLPPLTAASAERARAALSARTPVSGVAAAAPAAAGQVIPSPAMPAAMPALPAMAGDALVAYQQTMRQFLSLQERVLQQYLGGGSTASASMPAMPAVHAFTPPAAVVAAPAPTPTPVAAVAVAAVPAFDAQQTLLGIVAERTGYPGEMLGLDADLEADLGIDSIKRVEILGAFQKALPAAAATQMQAQMEGFTKAKSLNAILAQTRTLPLGSAPAAAAMPAMAPAAAPAVDLQALLIGIVAERTGYPSDMLGLEADLEADLGIDSIKRVEILGAFQKALPADAAAQMQAGMERFTKAKSLSAILAQSSGFQAAMPAAAPAASAVALAGSAPAVDHQALLTGIVAERTGYPPEMLGLDADLEADLGIDSIKRVEILGAVQKAMPATAAAQMQAGMERFTKARSLSAILAELRHIAPAAAPAATAAPAAAVAVAAVAIDYAGTLTTLVAERTGYPVEMLGFEADLEADLGIDSIKRVEILGAFQKALPGELAAQMQAGMERFTKAKSLGAIVAELQKLAPAATPTTSVAASAPSAAVVVAAPVDFAATLIGIVAERTGYPPEMLAMDADLEADLGIDSIKRVEILGALQKLLPAAQGAQMQVGMERFTKAKSLQAIVQALAALDAVAPAAAAPVTSTATQPGSAPSATVFAATPRYVIRSRPAPLPEARASLSGLMLLLGGPAPIAKALSEKLKAQRLIPVHIAEHEGDALRAAIAAARARHGRIGGVMHLHGLSAGEIGDLAAWRARCASEALSLFHGLQGSGEDLATARVLVASRFGGTFGRDSFSNGAAPAGAGNGLLNCLRQEYPQATMRAVDFDGQSDVEIAELLAGELYAECAEPEVGYVGTVRHGSSTVSRPLTPSPFPAAVTPEGDWVVLVTGGARGITAEIVEELVRPGMRLVLLGRTAAPGAEAADTQAFADAAQLKSGLLRQALARGEKPKPVEIERAVTRVLTDREIRGNLARLGAAGAQVEYLACDVRDEAALSAIVDRLYADYGRIDAVLHGAGVIEDKLFTDKTAESFERVLGTKLDAAFVLSRKLKPESLKLLAFFTSVAGRYGNRGQGDYAAANETLNRLAWQLHREWPQARVLAINWGPWDAGMASEGVRRAFKERGIEAIPVPSGRRFFVDEILYGTRHDVEIVAGAGPWYVGASEAASAPAGSDTDPVLPLVRSVPRMGPGGNMMLDHQFSLATDPYLLDHRIDGRGVLPAAGAVEWMAQFVTAAWPGWHVVEMRDVRQMGGITIDPAINDGKRSVQLRARASSHADHTGQNITVEIIDPAKKLPLYRATAVLQQQMPDAPPAPAETLDGGKPFAAGDAYAHLLFHGPRFQLVTSIPAVAAGGIDALVKPCQPQDWLVAAPGSWLFDPGLVDVAPQMAIVWSRLNRNMTALPSSFGAVLRYGVGALPPSLRLVLRMREAPHDAGVLYDALFVDDQDRVRLEMRRCEGTMSAALNRLGGQAANTKSQPNESA</sequence>
<dbReference type="InterPro" id="IPR020807">
    <property type="entry name" value="PKS_DH"/>
</dbReference>
<dbReference type="Gene3D" id="3.10.129.110">
    <property type="entry name" value="Polyketide synthase dehydratase"/>
    <property type="match status" value="1"/>
</dbReference>
<feature type="active site" description="Proton donor; for dehydratase activity" evidence="6">
    <location>
        <position position="2988"/>
    </location>
</feature>
<dbReference type="PROSITE" id="PS52004">
    <property type="entry name" value="KS3_2"/>
    <property type="match status" value="1"/>
</dbReference>
<evidence type="ECO:0000256" key="2">
    <source>
        <dbReference type="ARBA" id="ARBA00006484"/>
    </source>
</evidence>
<evidence type="ECO:0000256" key="1">
    <source>
        <dbReference type="ARBA" id="ARBA00005194"/>
    </source>
</evidence>
<dbReference type="PROSITE" id="PS50075">
    <property type="entry name" value="CARRIER"/>
    <property type="match status" value="4"/>
</dbReference>
<dbReference type="EMBL" id="JAAMOW010000005">
    <property type="protein sequence ID" value="NGY05278.1"/>
    <property type="molecule type" value="Genomic_DNA"/>
</dbReference>
<evidence type="ECO:0000256" key="4">
    <source>
        <dbReference type="ARBA" id="ARBA00022553"/>
    </source>
</evidence>
<proteinExistence type="inferred from homology"/>
<evidence type="ECO:0000259" key="8">
    <source>
        <dbReference type="PROSITE" id="PS52004"/>
    </source>
</evidence>
<feature type="region of interest" description="C-terminal hotdog fold" evidence="6">
    <location>
        <begin position="2927"/>
        <end position="3075"/>
    </location>
</feature>
<dbReference type="InterPro" id="IPR042104">
    <property type="entry name" value="PKS_dehydratase_sf"/>
</dbReference>
<dbReference type="GO" id="GO:0006633">
    <property type="term" value="P:fatty acid biosynthetic process"/>
    <property type="evidence" value="ECO:0007669"/>
    <property type="project" value="UniProtKB-UniPathway"/>
</dbReference>
<name>A0A6M2BS11_9GAMM</name>
<dbReference type="GO" id="GO:0004315">
    <property type="term" value="F:3-oxoacyl-[acyl-carrier-protein] synthase activity"/>
    <property type="evidence" value="ECO:0007669"/>
    <property type="project" value="InterPro"/>
</dbReference>
<dbReference type="InterPro" id="IPR049552">
    <property type="entry name" value="PKS_DH_N"/>
</dbReference>
<feature type="domain" description="Carrier" evidence="7">
    <location>
        <begin position="1948"/>
        <end position="2029"/>
    </location>
</feature>
<dbReference type="InterPro" id="IPR036736">
    <property type="entry name" value="ACP-like_sf"/>
</dbReference>
<evidence type="ECO:0000256" key="5">
    <source>
        <dbReference type="ARBA" id="ARBA00022679"/>
    </source>
</evidence>
<dbReference type="Proteomes" id="UP000472676">
    <property type="component" value="Unassembled WGS sequence"/>
</dbReference>
<comment type="pathway">
    <text evidence="1">Lipid metabolism; fatty acid biosynthesis.</text>
</comment>
<dbReference type="SMART" id="SM00825">
    <property type="entry name" value="PKS_KS"/>
    <property type="match status" value="1"/>
</dbReference>
<dbReference type="RefSeq" id="WP_166256400.1">
    <property type="nucleotide sequence ID" value="NZ_JAAMOW010000005.1"/>
</dbReference>
<feature type="active site" description="Proton acceptor; for dehydratase activity" evidence="6">
    <location>
        <position position="2817"/>
    </location>
</feature>
<dbReference type="InterPro" id="IPR049900">
    <property type="entry name" value="PKS_mFAS_DH"/>
</dbReference>
<evidence type="ECO:0000259" key="7">
    <source>
        <dbReference type="PROSITE" id="PS50075"/>
    </source>
</evidence>
<dbReference type="CDD" id="cd00833">
    <property type="entry name" value="PKS"/>
    <property type="match status" value="1"/>
</dbReference>
<dbReference type="UniPathway" id="UPA00094"/>
<reference evidence="10 11" key="1">
    <citation type="journal article" date="2014" name="Int. J. Syst. Evol. Microbiol.">
        <title>Solimonas terrae sp. nov., isolated from soil.</title>
        <authorList>
            <person name="Kim S.J."/>
            <person name="Moon J.Y."/>
            <person name="Weon H.Y."/>
            <person name="Ahn J.H."/>
            <person name="Chen W.M."/>
            <person name="Kwon S.W."/>
        </authorList>
    </citation>
    <scope>NUCLEOTIDE SEQUENCE [LARGE SCALE GENOMIC DNA]</scope>
    <source>
        <strain evidence="10 11">KIS83-12</strain>
    </source>
</reference>
<keyword evidence="3" id="KW-0596">Phosphopantetheine</keyword>
<dbReference type="PANTHER" id="PTHR43074:SF1">
    <property type="entry name" value="BETA-KETOACYL SYNTHASE FAMILY PROTEIN-RELATED"/>
    <property type="match status" value="1"/>
</dbReference>
<dbReference type="SUPFAM" id="SSF47336">
    <property type="entry name" value="ACP-like"/>
    <property type="match status" value="5"/>
</dbReference>
<dbReference type="Pfam" id="PF00550">
    <property type="entry name" value="PP-binding"/>
    <property type="match status" value="5"/>
</dbReference>
<dbReference type="InterPro" id="IPR016035">
    <property type="entry name" value="Acyl_Trfase/lysoPLipase"/>
</dbReference>
<dbReference type="InterPro" id="IPR016036">
    <property type="entry name" value="Malonyl_transacylase_ACP-bd"/>
</dbReference>
<dbReference type="PROSITE" id="PS52019">
    <property type="entry name" value="PKS_MFAS_DH"/>
    <property type="match status" value="1"/>
</dbReference>
<feature type="domain" description="Carrier" evidence="7">
    <location>
        <begin position="1845"/>
        <end position="1926"/>
    </location>
</feature>
<dbReference type="InterPro" id="IPR049551">
    <property type="entry name" value="PKS_DH_C"/>
</dbReference>
<dbReference type="InterPro" id="IPR018201">
    <property type="entry name" value="Ketoacyl_synth_AS"/>
</dbReference>
<dbReference type="SMART" id="SM00822">
    <property type="entry name" value="PKS_KR"/>
    <property type="match status" value="1"/>
</dbReference>
<keyword evidence="5" id="KW-0808">Transferase</keyword>
<dbReference type="Gene3D" id="1.10.1200.10">
    <property type="entry name" value="ACP-like"/>
    <property type="match status" value="5"/>
</dbReference>
<dbReference type="InterPro" id="IPR001227">
    <property type="entry name" value="Ac_transferase_dom_sf"/>
</dbReference>
<evidence type="ECO:0000259" key="9">
    <source>
        <dbReference type="PROSITE" id="PS52019"/>
    </source>
</evidence>
<dbReference type="InterPro" id="IPR014043">
    <property type="entry name" value="Acyl_transferase_dom"/>
</dbReference>
<dbReference type="Pfam" id="PF00698">
    <property type="entry name" value="Acyl_transf_1"/>
    <property type="match status" value="1"/>
</dbReference>
<dbReference type="SUPFAM" id="SSF55048">
    <property type="entry name" value="Probable ACP-binding domain of malonyl-CoA ACP transacylase"/>
    <property type="match status" value="1"/>
</dbReference>
<gene>
    <name evidence="10" type="ORF">G7Y85_10895</name>
</gene>
<keyword evidence="4" id="KW-0597">Phosphoprotein</keyword>
<dbReference type="InterPro" id="IPR014030">
    <property type="entry name" value="Ketoacyl_synth_N"/>
</dbReference>
<dbReference type="SUPFAM" id="SSF53901">
    <property type="entry name" value="Thiolase-like"/>
    <property type="match status" value="1"/>
</dbReference>
<evidence type="ECO:0000313" key="10">
    <source>
        <dbReference type="EMBL" id="NGY05278.1"/>
    </source>
</evidence>
<dbReference type="InterPro" id="IPR020841">
    <property type="entry name" value="PKS_Beta-ketoAc_synthase_dom"/>
</dbReference>
<dbReference type="InterPro" id="IPR036291">
    <property type="entry name" value="NAD(P)-bd_dom_sf"/>
</dbReference>
<dbReference type="PANTHER" id="PTHR43074">
    <property type="entry name" value="OMEGA-3 POLYUNSATURATED FATTY ACID SYNTHASE PFAB-RELATED"/>
    <property type="match status" value="1"/>
</dbReference>
<dbReference type="PROSITE" id="PS00606">
    <property type="entry name" value="KS3_1"/>
    <property type="match status" value="1"/>
</dbReference>
<comment type="caution">
    <text evidence="10">The sequence shown here is derived from an EMBL/GenBank/DDBJ whole genome shotgun (WGS) entry which is preliminary data.</text>
</comment>
<dbReference type="SUPFAM" id="SSF51735">
    <property type="entry name" value="NAD(P)-binding Rossmann-fold domains"/>
    <property type="match status" value="2"/>
</dbReference>
<dbReference type="Pfam" id="PF00109">
    <property type="entry name" value="ketoacyl-synt"/>
    <property type="match status" value="1"/>
</dbReference>
<dbReference type="InterPro" id="IPR016039">
    <property type="entry name" value="Thiolase-like"/>
</dbReference>
<feature type="region of interest" description="N-terminal hotdog fold" evidence="6">
    <location>
        <begin position="2785"/>
        <end position="2916"/>
    </location>
</feature>
<dbReference type="Pfam" id="PF14765">
    <property type="entry name" value="PS-DH"/>
    <property type="match status" value="1"/>
</dbReference>
<dbReference type="Pfam" id="PF02801">
    <property type="entry name" value="Ketoacyl-synt_C"/>
    <property type="match status" value="1"/>
</dbReference>
<dbReference type="InterPro" id="IPR013785">
    <property type="entry name" value="Aldolase_TIM"/>
</dbReference>
<evidence type="ECO:0000313" key="11">
    <source>
        <dbReference type="Proteomes" id="UP000472676"/>
    </source>
</evidence>
<dbReference type="InterPro" id="IPR014031">
    <property type="entry name" value="Ketoacyl_synth_C"/>
</dbReference>
<dbReference type="SMART" id="SM00826">
    <property type="entry name" value="PKS_DH"/>
    <property type="match status" value="1"/>
</dbReference>
<dbReference type="Gene3D" id="3.40.47.10">
    <property type="match status" value="1"/>
</dbReference>
<dbReference type="InterPro" id="IPR013968">
    <property type="entry name" value="PKS_KR"/>
</dbReference>
<dbReference type="InterPro" id="IPR009081">
    <property type="entry name" value="PP-bd_ACP"/>
</dbReference>
<dbReference type="SUPFAM" id="SSF51412">
    <property type="entry name" value="Inosine monophosphate dehydrogenase (IMPDH)"/>
    <property type="match status" value="2"/>
</dbReference>
<dbReference type="CDD" id="cd08953">
    <property type="entry name" value="KR_2_SDR_x"/>
    <property type="match status" value="1"/>
</dbReference>